<protein>
    <submittedName>
        <fullName evidence="1">Uncharacterized protein</fullName>
    </submittedName>
</protein>
<proteinExistence type="predicted"/>
<dbReference type="Proteomes" id="UP001213681">
    <property type="component" value="Unassembled WGS sequence"/>
</dbReference>
<evidence type="ECO:0000313" key="2">
    <source>
        <dbReference type="Proteomes" id="UP001213681"/>
    </source>
</evidence>
<name>A0AAD6BXW7_9EURO</name>
<sequence>MNGCDEVEKVRFRMVFTAPTSSSTITTMSKWLEVAVEPAQIQLSQQRISAAPVQRLSQLSISPALSLCMEPSHQISLSQISDMCNALAQYATSHENQQPLGYVSDGSYRPVCTEKRRKDAWTRSHLKSYFNNHLFSFLLLTAALISQEEIACTVIQFQGNWLPESWGSGNILISKTANLAEAIRYPIFDSEVGRHQNSGGVFTLVSGLQRDSFPARASSDRALLVSAYVLTAEL</sequence>
<reference evidence="1" key="1">
    <citation type="submission" date="2022-12" db="EMBL/GenBank/DDBJ databases">
        <authorList>
            <person name="Petersen C."/>
        </authorList>
    </citation>
    <scope>NUCLEOTIDE SEQUENCE</scope>
    <source>
        <strain evidence="1">IBT 16125</strain>
    </source>
</reference>
<comment type="caution">
    <text evidence="1">The sequence shown here is derived from an EMBL/GenBank/DDBJ whole genome shotgun (WGS) entry which is preliminary data.</text>
</comment>
<dbReference type="RefSeq" id="XP_056762100.1">
    <property type="nucleotide sequence ID" value="XM_056913251.1"/>
</dbReference>
<organism evidence="1 2">
    <name type="scientific">Penicillium daleae</name>
    <dbReference type="NCBI Taxonomy" id="63821"/>
    <lineage>
        <taxon>Eukaryota</taxon>
        <taxon>Fungi</taxon>
        <taxon>Dikarya</taxon>
        <taxon>Ascomycota</taxon>
        <taxon>Pezizomycotina</taxon>
        <taxon>Eurotiomycetes</taxon>
        <taxon>Eurotiomycetidae</taxon>
        <taxon>Eurotiales</taxon>
        <taxon>Aspergillaceae</taxon>
        <taxon>Penicillium</taxon>
    </lineage>
</organism>
<keyword evidence="2" id="KW-1185">Reference proteome</keyword>
<reference evidence="1" key="2">
    <citation type="journal article" date="2023" name="IMA Fungus">
        <title>Comparative genomic study of the Penicillium genus elucidates a diverse pangenome and 15 lateral gene transfer events.</title>
        <authorList>
            <person name="Petersen C."/>
            <person name="Sorensen T."/>
            <person name="Nielsen M.R."/>
            <person name="Sondergaard T.E."/>
            <person name="Sorensen J.L."/>
            <person name="Fitzpatrick D.A."/>
            <person name="Frisvad J.C."/>
            <person name="Nielsen K.L."/>
        </authorList>
    </citation>
    <scope>NUCLEOTIDE SEQUENCE</scope>
    <source>
        <strain evidence="1">IBT 16125</strain>
    </source>
</reference>
<gene>
    <name evidence="1" type="ORF">N7458_009869</name>
</gene>
<accession>A0AAD6BXW7</accession>
<evidence type="ECO:0000313" key="1">
    <source>
        <dbReference type="EMBL" id="KAJ5438871.1"/>
    </source>
</evidence>
<dbReference type="AlphaFoldDB" id="A0AAD6BXW7"/>
<dbReference type="EMBL" id="JAPVEA010000008">
    <property type="protein sequence ID" value="KAJ5438871.1"/>
    <property type="molecule type" value="Genomic_DNA"/>
</dbReference>
<dbReference type="GeneID" id="81603494"/>